<evidence type="ECO:0000313" key="1">
    <source>
        <dbReference type="EMBL" id="MFB6393476.1"/>
    </source>
</evidence>
<protein>
    <submittedName>
        <fullName evidence="1">Uncharacterized protein</fullName>
    </submittedName>
</protein>
<proteinExistence type="predicted"/>
<evidence type="ECO:0000313" key="2">
    <source>
        <dbReference type="Proteomes" id="UP001582793"/>
    </source>
</evidence>
<reference evidence="1 2" key="1">
    <citation type="submission" date="2024-04" db="EMBL/GenBank/DDBJ databases">
        <title>Polymorphospora sp. isolated from Baiyangdian Lake in Xiong'an New Area.</title>
        <authorList>
            <person name="Zhang X."/>
            <person name="Liu J."/>
        </authorList>
    </citation>
    <scope>NUCLEOTIDE SEQUENCE [LARGE SCALE GENOMIC DNA]</scope>
    <source>
        <strain evidence="1 2">2-325</strain>
    </source>
</reference>
<accession>A0ABV5CNT4</accession>
<comment type="caution">
    <text evidence="1">The sequence shown here is derived from an EMBL/GenBank/DDBJ whole genome shotgun (WGS) entry which is preliminary data.</text>
</comment>
<name>A0ABV5CNT4_9ACTN</name>
<keyword evidence="2" id="KW-1185">Reference proteome</keyword>
<gene>
    <name evidence="1" type="ORF">AAFH96_10200</name>
</gene>
<dbReference type="EMBL" id="JBCGDC010000022">
    <property type="protein sequence ID" value="MFB6393476.1"/>
    <property type="molecule type" value="Genomic_DNA"/>
</dbReference>
<dbReference type="RefSeq" id="WP_364210756.1">
    <property type="nucleotide sequence ID" value="NZ_JBCGDC010000022.1"/>
</dbReference>
<sequence length="64" mass="6725">MRAKWSGRRIGSGLALVALVGGIVGAQLVNRPQAGYDWAGYDWAKVTDTVVDTPATPQSLTIAP</sequence>
<organism evidence="1 2">
    <name type="scientific">Polymorphospora lycopeni</name>
    <dbReference type="NCBI Taxonomy" id="3140240"/>
    <lineage>
        <taxon>Bacteria</taxon>
        <taxon>Bacillati</taxon>
        <taxon>Actinomycetota</taxon>
        <taxon>Actinomycetes</taxon>
        <taxon>Micromonosporales</taxon>
        <taxon>Micromonosporaceae</taxon>
        <taxon>Polymorphospora</taxon>
    </lineage>
</organism>
<dbReference type="Proteomes" id="UP001582793">
    <property type="component" value="Unassembled WGS sequence"/>
</dbReference>